<dbReference type="RefSeq" id="WP_114846761.1">
    <property type="nucleotide sequence ID" value="NZ_JBHSPE010000021.1"/>
</dbReference>
<dbReference type="OrthoDB" id="7060726at2"/>
<dbReference type="EMBL" id="QQAH01000017">
    <property type="protein sequence ID" value="RDD80376.1"/>
    <property type="molecule type" value="Genomic_DNA"/>
</dbReference>
<protein>
    <submittedName>
        <fullName evidence="2">J domain-containing protein</fullName>
    </submittedName>
</protein>
<proteinExistence type="predicted"/>
<name>A0A369UIK3_9GAMM</name>
<organism evidence="2 3">
    <name type="scientific">Dyella tabacisoli</name>
    <dbReference type="NCBI Taxonomy" id="2282381"/>
    <lineage>
        <taxon>Bacteria</taxon>
        <taxon>Pseudomonadati</taxon>
        <taxon>Pseudomonadota</taxon>
        <taxon>Gammaproteobacteria</taxon>
        <taxon>Lysobacterales</taxon>
        <taxon>Rhodanobacteraceae</taxon>
        <taxon>Dyella</taxon>
    </lineage>
</organism>
<keyword evidence="3" id="KW-1185">Reference proteome</keyword>
<keyword evidence="1" id="KW-0143">Chaperone</keyword>
<sequence>MARRIYIPAQVIDDISRHIQSAVRRATEGFWSANEDEDTLTGHLGACLKTGTHTVNVVQDEVSGPWKWSFDYSKFRGRGASATESHLGADGIFELNMDWGYRAEKKSLLFQSKTEWSDSPELVEQSMLLSTWREAAIAIDYKPGGFEAFSIDSVLASRGIRSDAGDGIPLQDALGDYFIKCKVGSTDLSYDARSRRLYWRDTNGLRVGVQFSVPHRMRLKVQAPVRGQFVDKEILPAEIHQHRMEVAPEEMLMPVLSSATKKPKEMKRALAKTYHPDRYDAYEQLFRDLANRRMQEINAAADELKKRGDF</sequence>
<gene>
    <name evidence="2" type="ORF">DVJ77_17190</name>
</gene>
<evidence type="ECO:0000313" key="2">
    <source>
        <dbReference type="EMBL" id="RDD80376.1"/>
    </source>
</evidence>
<dbReference type="Proteomes" id="UP000253782">
    <property type="component" value="Unassembled WGS sequence"/>
</dbReference>
<dbReference type="AlphaFoldDB" id="A0A369UIK3"/>
<dbReference type="SUPFAM" id="SSF46565">
    <property type="entry name" value="Chaperone J-domain"/>
    <property type="match status" value="1"/>
</dbReference>
<dbReference type="InterPro" id="IPR036869">
    <property type="entry name" value="J_dom_sf"/>
</dbReference>
<evidence type="ECO:0000256" key="1">
    <source>
        <dbReference type="ARBA" id="ARBA00023186"/>
    </source>
</evidence>
<accession>A0A369UIK3</accession>
<evidence type="ECO:0000313" key="3">
    <source>
        <dbReference type="Proteomes" id="UP000253782"/>
    </source>
</evidence>
<comment type="caution">
    <text evidence="2">The sequence shown here is derived from an EMBL/GenBank/DDBJ whole genome shotgun (WGS) entry which is preliminary data.</text>
</comment>
<reference evidence="2 3" key="1">
    <citation type="submission" date="2018-07" db="EMBL/GenBank/DDBJ databases">
        <title>Dyella tabacisoli L4-6T, whole genome shotgun sequence.</title>
        <authorList>
            <person name="Zhou X.-K."/>
            <person name="Li W.-J."/>
            <person name="Duan Y.-Q."/>
        </authorList>
    </citation>
    <scope>NUCLEOTIDE SEQUENCE [LARGE SCALE GENOMIC DNA]</scope>
    <source>
        <strain evidence="2 3">L4-6</strain>
    </source>
</reference>